<keyword evidence="2" id="KW-1185">Reference proteome</keyword>
<dbReference type="Proteomes" id="UP001172386">
    <property type="component" value="Unassembled WGS sequence"/>
</dbReference>
<evidence type="ECO:0000313" key="2">
    <source>
        <dbReference type="Proteomes" id="UP001172386"/>
    </source>
</evidence>
<proteinExistence type="predicted"/>
<organism evidence="1 2">
    <name type="scientific">Neophaeococcomyces mojaviensis</name>
    <dbReference type="NCBI Taxonomy" id="3383035"/>
    <lineage>
        <taxon>Eukaryota</taxon>
        <taxon>Fungi</taxon>
        <taxon>Dikarya</taxon>
        <taxon>Ascomycota</taxon>
        <taxon>Pezizomycotina</taxon>
        <taxon>Eurotiomycetes</taxon>
        <taxon>Chaetothyriomycetidae</taxon>
        <taxon>Chaetothyriales</taxon>
        <taxon>Chaetothyriales incertae sedis</taxon>
        <taxon>Neophaeococcomyces</taxon>
    </lineage>
</organism>
<comment type="caution">
    <text evidence="1">The sequence shown here is derived from an EMBL/GenBank/DDBJ whole genome shotgun (WGS) entry which is preliminary data.</text>
</comment>
<gene>
    <name evidence="1" type="ORF">H2198_002813</name>
</gene>
<reference evidence="1" key="1">
    <citation type="submission" date="2022-10" db="EMBL/GenBank/DDBJ databases">
        <title>Culturing micro-colonial fungi from biological soil crusts in the Mojave desert and describing Neophaeococcomyces mojavensis, and introducing the new genera and species Taxawa tesnikishii.</title>
        <authorList>
            <person name="Kurbessoian T."/>
            <person name="Stajich J.E."/>
        </authorList>
    </citation>
    <scope>NUCLEOTIDE SEQUENCE</scope>
    <source>
        <strain evidence="1">JES_112</strain>
    </source>
</reference>
<sequence>MPIRRFLDPTTDDDTTLFPVELNGSAQVIWQQLVSQYCKRRLTLAKDKLPAVAGLAQHYAKYYVNLDADQYLAGLWLSQLPHTLLWHIGHISGVFASQHELYRAPTWSWAYVDYDDIDWLGFDRDAETFATIERAEISLPGENTYGQVREAKLRIKAPLKRGLLLPDTHYGDYNEVWAEDAIQEFRERIPGTRGARLGRISFDLAEPRNSENELLYVHCLRITPLAGLVIEPCGGDSSCQIWRRVGVVDFFDSSICWWQNCVSSVITLI</sequence>
<name>A0ACC3ADK4_9EURO</name>
<evidence type="ECO:0000313" key="1">
    <source>
        <dbReference type="EMBL" id="KAJ9659923.1"/>
    </source>
</evidence>
<accession>A0ACC3ADK4</accession>
<dbReference type="EMBL" id="JAPDRQ010000035">
    <property type="protein sequence ID" value="KAJ9659923.1"/>
    <property type="molecule type" value="Genomic_DNA"/>
</dbReference>
<protein>
    <submittedName>
        <fullName evidence="1">Uncharacterized protein</fullName>
    </submittedName>
</protein>